<keyword evidence="3" id="KW-1185">Reference proteome</keyword>
<dbReference type="InterPro" id="IPR014729">
    <property type="entry name" value="Rossmann-like_a/b/a_fold"/>
</dbReference>
<dbReference type="EMBL" id="FOFN01000001">
    <property type="protein sequence ID" value="SEP85283.1"/>
    <property type="molecule type" value="Genomic_DNA"/>
</dbReference>
<dbReference type="RefSeq" id="WP_092574911.1">
    <property type="nucleotide sequence ID" value="NZ_FOFN01000001.1"/>
</dbReference>
<dbReference type="AlphaFoldDB" id="A0A1H9B9B9"/>
<name>A0A1H9B9B9_9FLAO</name>
<protein>
    <submittedName>
        <fullName evidence="2">Universal stress protein family protein</fullName>
    </submittedName>
</protein>
<dbReference type="InterPro" id="IPR006016">
    <property type="entry name" value="UspA"/>
</dbReference>
<dbReference type="STRING" id="419940.SAMN05421824_0493"/>
<dbReference type="Pfam" id="PF00582">
    <property type="entry name" value="Usp"/>
    <property type="match status" value="1"/>
</dbReference>
<dbReference type="Proteomes" id="UP000198999">
    <property type="component" value="Unassembled WGS sequence"/>
</dbReference>
<organism evidence="2 3">
    <name type="scientific">Hyunsoonleella jejuensis</name>
    <dbReference type="NCBI Taxonomy" id="419940"/>
    <lineage>
        <taxon>Bacteria</taxon>
        <taxon>Pseudomonadati</taxon>
        <taxon>Bacteroidota</taxon>
        <taxon>Flavobacteriia</taxon>
        <taxon>Flavobacteriales</taxon>
        <taxon>Flavobacteriaceae</taxon>
    </lineage>
</organism>
<dbReference type="SUPFAM" id="SSF52402">
    <property type="entry name" value="Adenine nucleotide alpha hydrolases-like"/>
    <property type="match status" value="1"/>
</dbReference>
<sequence length="179" mass="20073">MKNNNYKILVLSDLKEKSIQALSYAAKLSNEIDANVEFFYAKSATEVEQTEDPLSAINIITEVSKKIDEKIKNLVAPISKDNNIEIKTAFAYGNVKSEIKNYIEMSRPDMIILGERAGKRFKFLGDNITRLVNKNYKGVIFVATDKTILDANGEVSLDSLGLKNNIDNYNLDSKKELTA</sequence>
<proteinExistence type="predicted"/>
<accession>A0A1H9B9B9</accession>
<evidence type="ECO:0000259" key="1">
    <source>
        <dbReference type="Pfam" id="PF00582"/>
    </source>
</evidence>
<evidence type="ECO:0000313" key="2">
    <source>
        <dbReference type="EMBL" id="SEP85283.1"/>
    </source>
</evidence>
<evidence type="ECO:0000313" key="3">
    <source>
        <dbReference type="Proteomes" id="UP000198999"/>
    </source>
</evidence>
<dbReference type="CDD" id="cd00293">
    <property type="entry name" value="USP-like"/>
    <property type="match status" value="1"/>
</dbReference>
<dbReference type="Gene3D" id="3.40.50.620">
    <property type="entry name" value="HUPs"/>
    <property type="match status" value="1"/>
</dbReference>
<gene>
    <name evidence="2" type="ORF">SAMN05421824_0493</name>
</gene>
<reference evidence="2 3" key="1">
    <citation type="submission" date="2016-10" db="EMBL/GenBank/DDBJ databases">
        <authorList>
            <person name="de Groot N.N."/>
        </authorList>
    </citation>
    <scope>NUCLEOTIDE SEQUENCE [LARGE SCALE GENOMIC DNA]</scope>
    <source>
        <strain evidence="2 3">DSM 21035</strain>
    </source>
</reference>
<dbReference type="OrthoDB" id="1198867at2"/>
<feature type="domain" description="UspA" evidence="1">
    <location>
        <begin position="7"/>
        <end position="134"/>
    </location>
</feature>